<keyword evidence="6" id="KW-0811">Translocation</keyword>
<dbReference type="Gene3D" id="3.30.1610.10">
    <property type="entry name" value="Peptidase S59, nucleoporin"/>
    <property type="match status" value="1"/>
</dbReference>
<dbReference type="PROSITE" id="PS51434">
    <property type="entry name" value="NUP_C"/>
    <property type="match status" value="1"/>
</dbReference>
<feature type="domain" description="Peptidase S59" evidence="10">
    <location>
        <begin position="755"/>
        <end position="898"/>
    </location>
</feature>
<dbReference type="GO" id="GO:0017056">
    <property type="term" value="F:structural constituent of nuclear pore"/>
    <property type="evidence" value="ECO:0007669"/>
    <property type="project" value="InterPro"/>
</dbReference>
<sequence length="899" mass="94036">MGTCFSTSFPAPVFGGSAPSPPHTATSGLFGGFGGTSTASPIWNCQQGNTTSGVLSFGGLTGSSSLFSKQPANLPSASNTPGTVTFGLAQTSGGFSFTPAPRPAGTCHSQIVPTLERDASGKCTSGTSHHVGFNDPFIGVQQEVLRWEDYQLGNTGHGPLAQPQEAQKPTGMRSFSSQPSLFGRLASFGTAATPLHGAGHNDSAFGPNAGMSTTGGLFSSPFGTASSQARSLWGSASTQASTASTGCGFGWKPLQPVQTTQTSSAGTPQRSSLFGNPDTVPRDNWFGGSSRTFPSAPLLGCHSVPSGMSAGSTPAFGLGASNLTSQSSIAPGPTGCNGTTWLGAPTTLRDSNFAASNAGDSVRMPPAASMPSIFRTSPQEPHPVGQPGLSLGLTPMPSAPAMPQPPPQRFPKTSSFWSPRTRTGSGLYPTAEAPGKGQSQVPSAGLGLCAIVQAPGQSQAQNDGSGIFTASESGQQQQAQNTGSGLFATAQTPGQSQAQSDGSALFANPHILGQAQAQNVGWESAKPQTGGQPQVQSAASGLYGTAQTAGESQAQSVLQQDSAAAPTSPHKMPYGGNPLPQLPDPEGWTASRAPSNPAASQHAPMNCGQRPHCLTHQAPLHIPPVSPRRMASRRPSKLPSKLYTDTESLFSDQLWCGMSSTSRPADDPLFKPQEVKDSFDFWDMRACLERTDASPSLLIDWKNREVTMRMASSKEHDRCGEESAGQPVRLTIVGGPSTGQLSEGEITKLLPRIRDSEYYTRPDARGLANMLRGDGCALKRVHGLTVGRSGYGEVKFLEPVDIEGIDVCDTVTISRGMVSLYETWQKPDVPAVGEGLNQPAEVRLLDIFKRDKKGAVADDDCAKAAFERRLVKYCRKVGADFVSYDREEGVWIFRVNNLA</sequence>
<comment type="caution">
    <text evidence="11">The sequence shown here is derived from an EMBL/GenBank/DDBJ whole genome shotgun (WGS) entry which is preliminary data.</text>
</comment>
<dbReference type="OrthoDB" id="3797628at2759"/>
<keyword evidence="4" id="KW-0509">mRNA transport</keyword>
<evidence type="ECO:0000256" key="1">
    <source>
        <dbReference type="ARBA" id="ARBA00004567"/>
    </source>
</evidence>
<evidence type="ECO:0000256" key="7">
    <source>
        <dbReference type="ARBA" id="ARBA00023132"/>
    </source>
</evidence>
<proteinExistence type="inferred from homology"/>
<comment type="similarity">
    <text evidence="2">Belongs to the nucleoporin GLFG family.</text>
</comment>
<feature type="region of interest" description="Disordered" evidence="9">
    <location>
        <begin position="155"/>
        <end position="175"/>
    </location>
</feature>
<name>A0A8S1JAM6_9CHLO</name>
<feature type="region of interest" description="Disordered" evidence="9">
    <location>
        <begin position="521"/>
        <end position="605"/>
    </location>
</feature>
<evidence type="ECO:0000256" key="3">
    <source>
        <dbReference type="ARBA" id="ARBA00022448"/>
    </source>
</evidence>
<feature type="compositionally biased region" description="Pro residues" evidence="9">
    <location>
        <begin position="397"/>
        <end position="409"/>
    </location>
</feature>
<dbReference type="SUPFAM" id="SSF82215">
    <property type="entry name" value="C-terminal autoproteolytic domain of nucleoporin nup98"/>
    <property type="match status" value="1"/>
</dbReference>
<feature type="compositionally biased region" description="Polar residues" evidence="9">
    <location>
        <begin position="256"/>
        <end position="274"/>
    </location>
</feature>
<keyword evidence="5" id="KW-0653">Protein transport</keyword>
<dbReference type="GO" id="GO:0005643">
    <property type="term" value="C:nuclear pore"/>
    <property type="evidence" value="ECO:0007669"/>
    <property type="project" value="UniProtKB-SubCell"/>
</dbReference>
<reference evidence="11" key="1">
    <citation type="submission" date="2020-12" db="EMBL/GenBank/DDBJ databases">
        <authorList>
            <person name="Iha C."/>
        </authorList>
    </citation>
    <scope>NUCLEOTIDE SEQUENCE</scope>
</reference>
<evidence type="ECO:0000313" key="12">
    <source>
        <dbReference type="Proteomes" id="UP000708148"/>
    </source>
</evidence>
<evidence type="ECO:0000256" key="4">
    <source>
        <dbReference type="ARBA" id="ARBA00022816"/>
    </source>
</evidence>
<feature type="compositionally biased region" description="Polar residues" evidence="9">
    <location>
        <begin position="411"/>
        <end position="424"/>
    </location>
</feature>
<dbReference type="AlphaFoldDB" id="A0A8S1JAM6"/>
<dbReference type="Pfam" id="PF04096">
    <property type="entry name" value="Nucleoporin2"/>
    <property type="match status" value="1"/>
</dbReference>
<evidence type="ECO:0000259" key="10">
    <source>
        <dbReference type="PROSITE" id="PS51434"/>
    </source>
</evidence>
<dbReference type="InterPro" id="IPR036903">
    <property type="entry name" value="Nup98_auto-Pept-S59_dom_sf"/>
</dbReference>
<dbReference type="PANTHER" id="PTHR23198:SF6">
    <property type="entry name" value="NUCLEAR PORE COMPLEX PROTEIN NUP98-NUP96"/>
    <property type="match status" value="1"/>
</dbReference>
<evidence type="ECO:0000256" key="8">
    <source>
        <dbReference type="ARBA" id="ARBA00023242"/>
    </source>
</evidence>
<dbReference type="EMBL" id="CAJHUC010002634">
    <property type="protein sequence ID" value="CAD7704100.1"/>
    <property type="molecule type" value="Genomic_DNA"/>
</dbReference>
<evidence type="ECO:0000256" key="5">
    <source>
        <dbReference type="ARBA" id="ARBA00022927"/>
    </source>
</evidence>
<protein>
    <recommendedName>
        <fullName evidence="10">Peptidase S59 domain-containing protein</fullName>
    </recommendedName>
</protein>
<dbReference type="InterPro" id="IPR037665">
    <property type="entry name" value="Nucleoporin_S59-like"/>
</dbReference>
<evidence type="ECO:0000256" key="2">
    <source>
        <dbReference type="ARBA" id="ARBA00008926"/>
    </source>
</evidence>
<feature type="compositionally biased region" description="Polar residues" evidence="9">
    <location>
        <begin position="521"/>
        <end position="562"/>
    </location>
</feature>
<keyword evidence="3" id="KW-0813">Transport</keyword>
<organism evidence="11 12">
    <name type="scientific">Ostreobium quekettii</name>
    <dbReference type="NCBI Taxonomy" id="121088"/>
    <lineage>
        <taxon>Eukaryota</taxon>
        <taxon>Viridiplantae</taxon>
        <taxon>Chlorophyta</taxon>
        <taxon>core chlorophytes</taxon>
        <taxon>Ulvophyceae</taxon>
        <taxon>TCBD clade</taxon>
        <taxon>Bryopsidales</taxon>
        <taxon>Ostreobineae</taxon>
        <taxon>Ostreobiaceae</taxon>
        <taxon>Ostreobium</taxon>
    </lineage>
</organism>
<accession>A0A8S1JAM6</accession>
<keyword evidence="12" id="KW-1185">Reference proteome</keyword>
<feature type="region of interest" description="Disordered" evidence="9">
    <location>
        <begin position="394"/>
        <end position="441"/>
    </location>
</feature>
<comment type="subcellular location">
    <subcellularLocation>
        <location evidence="1">Nucleus</location>
        <location evidence="1">Nuclear pore complex</location>
    </subcellularLocation>
</comment>
<dbReference type="GO" id="GO:0051028">
    <property type="term" value="P:mRNA transport"/>
    <property type="evidence" value="ECO:0007669"/>
    <property type="project" value="UniProtKB-KW"/>
</dbReference>
<feature type="region of interest" description="Disordered" evidence="9">
    <location>
        <begin position="620"/>
        <end position="639"/>
    </location>
</feature>
<gene>
    <name evidence="11" type="ORF">OSTQU699_LOCUS9457</name>
</gene>
<evidence type="ECO:0000256" key="6">
    <source>
        <dbReference type="ARBA" id="ARBA00023010"/>
    </source>
</evidence>
<feature type="region of interest" description="Disordered" evidence="9">
    <location>
        <begin position="252"/>
        <end position="287"/>
    </location>
</feature>
<dbReference type="InterPro" id="IPR007230">
    <property type="entry name" value="Nup98_auto-Pept-S59_dom"/>
</dbReference>
<dbReference type="Proteomes" id="UP000708148">
    <property type="component" value="Unassembled WGS sequence"/>
</dbReference>
<keyword evidence="7" id="KW-0906">Nuclear pore complex</keyword>
<evidence type="ECO:0000313" key="11">
    <source>
        <dbReference type="EMBL" id="CAD7704100.1"/>
    </source>
</evidence>
<evidence type="ECO:0000256" key="9">
    <source>
        <dbReference type="SAM" id="MobiDB-lite"/>
    </source>
</evidence>
<keyword evidence="8" id="KW-0539">Nucleus</keyword>
<dbReference type="PANTHER" id="PTHR23198">
    <property type="entry name" value="NUCLEOPORIN"/>
    <property type="match status" value="1"/>
</dbReference>
<dbReference type="GO" id="GO:0015031">
    <property type="term" value="P:protein transport"/>
    <property type="evidence" value="ECO:0007669"/>
    <property type="project" value="UniProtKB-KW"/>
</dbReference>
<feature type="region of interest" description="Disordered" evidence="9">
    <location>
        <begin position="458"/>
        <end position="501"/>
    </location>
</feature>